<dbReference type="Pfam" id="PF07690">
    <property type="entry name" value="MFS_1"/>
    <property type="match status" value="1"/>
</dbReference>
<feature type="transmembrane region" description="Helical" evidence="6">
    <location>
        <begin position="72"/>
        <end position="92"/>
    </location>
</feature>
<feature type="transmembrane region" description="Helical" evidence="6">
    <location>
        <begin position="44"/>
        <end position="65"/>
    </location>
</feature>
<protein>
    <recommendedName>
        <fullName evidence="7">Major facilitator superfamily (MFS) profile domain-containing protein</fullName>
    </recommendedName>
</protein>
<name>A0A382BGI6_9ZZZZ</name>
<feature type="transmembrane region" description="Helical" evidence="6">
    <location>
        <begin position="163"/>
        <end position="184"/>
    </location>
</feature>
<evidence type="ECO:0000313" key="8">
    <source>
        <dbReference type="EMBL" id="SVB12935.1"/>
    </source>
</evidence>
<feature type="transmembrane region" description="Helical" evidence="6">
    <location>
        <begin position="98"/>
        <end position="117"/>
    </location>
</feature>
<keyword evidence="2" id="KW-1003">Cell membrane</keyword>
<dbReference type="PANTHER" id="PTHR43124">
    <property type="entry name" value="PURINE EFFLUX PUMP PBUE"/>
    <property type="match status" value="1"/>
</dbReference>
<dbReference type="SUPFAM" id="SSF103473">
    <property type="entry name" value="MFS general substrate transporter"/>
    <property type="match status" value="1"/>
</dbReference>
<evidence type="ECO:0000256" key="4">
    <source>
        <dbReference type="ARBA" id="ARBA00022989"/>
    </source>
</evidence>
<feature type="domain" description="Major facilitator superfamily (MFS) profile" evidence="7">
    <location>
        <begin position="8"/>
        <end position="357"/>
    </location>
</feature>
<proteinExistence type="predicted"/>
<dbReference type="InterPro" id="IPR020846">
    <property type="entry name" value="MFS_dom"/>
</dbReference>
<dbReference type="PANTHER" id="PTHR43124:SF3">
    <property type="entry name" value="CHLORAMPHENICOL EFFLUX PUMP RV0191"/>
    <property type="match status" value="1"/>
</dbReference>
<dbReference type="GO" id="GO:0022857">
    <property type="term" value="F:transmembrane transporter activity"/>
    <property type="evidence" value="ECO:0007669"/>
    <property type="project" value="InterPro"/>
</dbReference>
<feature type="transmembrane region" description="Helical" evidence="6">
    <location>
        <begin position="331"/>
        <end position="352"/>
    </location>
</feature>
<keyword evidence="3 6" id="KW-0812">Transmembrane</keyword>
<evidence type="ECO:0000256" key="5">
    <source>
        <dbReference type="ARBA" id="ARBA00023136"/>
    </source>
</evidence>
<accession>A0A382BGI6</accession>
<feature type="transmembrane region" description="Helical" evidence="6">
    <location>
        <begin position="240"/>
        <end position="265"/>
    </location>
</feature>
<dbReference type="AlphaFoldDB" id="A0A382BGI6"/>
<feature type="non-terminal residue" evidence="8">
    <location>
        <position position="357"/>
    </location>
</feature>
<evidence type="ECO:0000256" key="1">
    <source>
        <dbReference type="ARBA" id="ARBA00004651"/>
    </source>
</evidence>
<reference evidence="8" key="1">
    <citation type="submission" date="2018-05" db="EMBL/GenBank/DDBJ databases">
        <authorList>
            <person name="Lanie J.A."/>
            <person name="Ng W.-L."/>
            <person name="Kazmierczak K.M."/>
            <person name="Andrzejewski T.M."/>
            <person name="Davidsen T.M."/>
            <person name="Wayne K.J."/>
            <person name="Tettelin H."/>
            <person name="Glass J.I."/>
            <person name="Rusch D."/>
            <person name="Podicherti R."/>
            <person name="Tsui H.-C.T."/>
            <person name="Winkler M.E."/>
        </authorList>
    </citation>
    <scope>NUCLEOTIDE SEQUENCE</scope>
</reference>
<dbReference type="InterPro" id="IPR050189">
    <property type="entry name" value="MFS_Efflux_Transporters"/>
</dbReference>
<evidence type="ECO:0000259" key="7">
    <source>
        <dbReference type="PROSITE" id="PS50850"/>
    </source>
</evidence>
<dbReference type="CDD" id="cd06174">
    <property type="entry name" value="MFS"/>
    <property type="match status" value="1"/>
</dbReference>
<dbReference type="GO" id="GO:0005886">
    <property type="term" value="C:plasma membrane"/>
    <property type="evidence" value="ECO:0007669"/>
    <property type="project" value="UniProtKB-SubCell"/>
</dbReference>
<dbReference type="InterPro" id="IPR036259">
    <property type="entry name" value="MFS_trans_sf"/>
</dbReference>
<organism evidence="8">
    <name type="scientific">marine metagenome</name>
    <dbReference type="NCBI Taxonomy" id="408172"/>
    <lineage>
        <taxon>unclassified sequences</taxon>
        <taxon>metagenomes</taxon>
        <taxon>ecological metagenomes</taxon>
    </lineage>
</organism>
<keyword evidence="4 6" id="KW-1133">Transmembrane helix</keyword>
<evidence type="ECO:0000256" key="6">
    <source>
        <dbReference type="SAM" id="Phobius"/>
    </source>
</evidence>
<feature type="transmembrane region" description="Helical" evidence="6">
    <location>
        <begin position="272"/>
        <end position="292"/>
    </location>
</feature>
<dbReference type="Gene3D" id="1.20.1250.20">
    <property type="entry name" value="MFS general substrate transporter like domains"/>
    <property type="match status" value="2"/>
</dbReference>
<dbReference type="PROSITE" id="PS50850">
    <property type="entry name" value="MFS"/>
    <property type="match status" value="1"/>
</dbReference>
<dbReference type="EMBL" id="UINC01029730">
    <property type="protein sequence ID" value="SVB12935.1"/>
    <property type="molecule type" value="Genomic_DNA"/>
</dbReference>
<feature type="transmembrane region" description="Helical" evidence="6">
    <location>
        <begin position="129"/>
        <end position="151"/>
    </location>
</feature>
<evidence type="ECO:0000256" key="2">
    <source>
        <dbReference type="ARBA" id="ARBA00022475"/>
    </source>
</evidence>
<feature type="transmembrane region" description="Helical" evidence="6">
    <location>
        <begin position="205"/>
        <end position="228"/>
    </location>
</feature>
<sequence length="357" mass="37540">MLNNRWAILTLLIFVRLVMGFQFQAVASMTPFMVADLDLDFAQIGTLVGLYMVPGLVIALPGAMLGSRFSDLTMVLFGVGVMAVGGVTTGLADNFVMVGLGRLISGVGAVLQSLFMLKMVAEWFDEKSVTTAMAVLLCGWPVGIAIALTSLGPLAVVWNWQGVMHLTALTCLLALIAVWVGYRAPPGGQSISKVGFRFHIPRRELALVCYAGVVWAFYNLAYFSYLSFGPAMLIERGMDIAAAGAAISLASWGALPGLPLGGFLADRTGRPGWVLTICCLLAALFAGALPFVDTPFALSALTGLFAAAPAGIIMGRAVLLMSPSNRVQGNAILYTFFYGGLGLIPGVVGWTADVAGT</sequence>
<keyword evidence="5 6" id="KW-0472">Membrane</keyword>
<comment type="subcellular location">
    <subcellularLocation>
        <location evidence="1">Cell membrane</location>
        <topology evidence="1">Multi-pass membrane protein</topology>
    </subcellularLocation>
</comment>
<dbReference type="InterPro" id="IPR011701">
    <property type="entry name" value="MFS"/>
</dbReference>
<gene>
    <name evidence="8" type="ORF">METZ01_LOCUS165789</name>
</gene>
<evidence type="ECO:0000256" key="3">
    <source>
        <dbReference type="ARBA" id="ARBA00022692"/>
    </source>
</evidence>
<feature type="transmembrane region" description="Helical" evidence="6">
    <location>
        <begin position="298"/>
        <end position="319"/>
    </location>
</feature>